<organism evidence="2 3">
    <name type="scientific">Oryza sativa subsp. japonica</name>
    <name type="common">Rice</name>
    <dbReference type="NCBI Taxonomy" id="39947"/>
    <lineage>
        <taxon>Eukaryota</taxon>
        <taxon>Viridiplantae</taxon>
        <taxon>Streptophyta</taxon>
        <taxon>Embryophyta</taxon>
        <taxon>Tracheophyta</taxon>
        <taxon>Spermatophyta</taxon>
        <taxon>Magnoliopsida</taxon>
        <taxon>Liliopsida</taxon>
        <taxon>Poales</taxon>
        <taxon>Poaceae</taxon>
        <taxon>BOP clade</taxon>
        <taxon>Oryzoideae</taxon>
        <taxon>Oryzeae</taxon>
        <taxon>Oryzinae</taxon>
        <taxon>Oryza</taxon>
        <taxon>Oryza sativa</taxon>
    </lineage>
</organism>
<evidence type="ECO:0000313" key="3">
    <source>
        <dbReference type="Proteomes" id="UP000000763"/>
    </source>
</evidence>
<evidence type="ECO:0000256" key="1">
    <source>
        <dbReference type="SAM" id="MobiDB-lite"/>
    </source>
</evidence>
<feature type="region of interest" description="Disordered" evidence="1">
    <location>
        <begin position="28"/>
        <end position="56"/>
    </location>
</feature>
<feature type="compositionally biased region" description="Basic and acidic residues" evidence="1">
    <location>
        <begin position="40"/>
        <end position="50"/>
    </location>
</feature>
<gene>
    <name evidence="2" type="primary">P0527E02.37</name>
</gene>
<sequence length="140" mass="14253">MVGPTCYTSSSTLTLSLSGTKCAQQQRGGRAVGAWGPATERGEGMARGAEESVGGSGLRRRVCSPLKLHDYDDEVTSPQLRGAVGVVEVILPGGGRGDGDANAPFPGDGGEVALVVIVILDLKVGGGKKCRASSPVQMRS</sequence>
<protein>
    <submittedName>
        <fullName evidence="2">Uncharacterized protein</fullName>
    </submittedName>
</protein>
<evidence type="ECO:0000313" key="2">
    <source>
        <dbReference type="EMBL" id="BAD22061.1"/>
    </source>
</evidence>
<reference evidence="3" key="2">
    <citation type="journal article" date="2008" name="Nucleic Acids Res.">
        <title>The rice annotation project database (RAP-DB): 2008 update.</title>
        <authorList>
            <consortium name="The rice annotation project (RAP)"/>
        </authorList>
    </citation>
    <scope>GENOME REANNOTATION</scope>
    <source>
        <strain evidence="3">cv. Nipponbare</strain>
    </source>
</reference>
<accession>Q6K5R4</accession>
<reference evidence="3" key="1">
    <citation type="journal article" date="2005" name="Nature">
        <title>The map-based sequence of the rice genome.</title>
        <authorList>
            <consortium name="International rice genome sequencing project (IRGSP)"/>
            <person name="Matsumoto T."/>
            <person name="Wu J."/>
            <person name="Kanamori H."/>
            <person name="Katayose Y."/>
            <person name="Fujisawa M."/>
            <person name="Namiki N."/>
            <person name="Mizuno H."/>
            <person name="Yamamoto K."/>
            <person name="Antonio B.A."/>
            <person name="Baba T."/>
            <person name="Sakata K."/>
            <person name="Nagamura Y."/>
            <person name="Aoki H."/>
            <person name="Arikawa K."/>
            <person name="Arita K."/>
            <person name="Bito T."/>
            <person name="Chiden Y."/>
            <person name="Fujitsuka N."/>
            <person name="Fukunaka R."/>
            <person name="Hamada M."/>
            <person name="Harada C."/>
            <person name="Hayashi A."/>
            <person name="Hijishita S."/>
            <person name="Honda M."/>
            <person name="Hosokawa S."/>
            <person name="Ichikawa Y."/>
            <person name="Idonuma A."/>
            <person name="Iijima M."/>
            <person name="Ikeda M."/>
            <person name="Ikeno M."/>
            <person name="Ito K."/>
            <person name="Ito S."/>
            <person name="Ito T."/>
            <person name="Ito Y."/>
            <person name="Ito Y."/>
            <person name="Iwabuchi A."/>
            <person name="Kamiya K."/>
            <person name="Karasawa W."/>
            <person name="Kurita K."/>
            <person name="Katagiri S."/>
            <person name="Kikuta A."/>
            <person name="Kobayashi H."/>
            <person name="Kobayashi N."/>
            <person name="Machita K."/>
            <person name="Maehara T."/>
            <person name="Masukawa M."/>
            <person name="Mizubayashi T."/>
            <person name="Mukai Y."/>
            <person name="Nagasaki H."/>
            <person name="Nagata Y."/>
            <person name="Naito S."/>
            <person name="Nakashima M."/>
            <person name="Nakama Y."/>
            <person name="Nakamichi Y."/>
            <person name="Nakamura M."/>
            <person name="Meguro A."/>
            <person name="Negishi M."/>
            <person name="Ohta I."/>
            <person name="Ohta T."/>
            <person name="Okamoto M."/>
            <person name="Ono N."/>
            <person name="Saji S."/>
            <person name="Sakaguchi M."/>
            <person name="Sakai K."/>
            <person name="Shibata M."/>
            <person name="Shimokawa T."/>
            <person name="Song J."/>
            <person name="Takazaki Y."/>
            <person name="Terasawa K."/>
            <person name="Tsugane M."/>
            <person name="Tsuji K."/>
            <person name="Ueda S."/>
            <person name="Waki K."/>
            <person name="Yamagata H."/>
            <person name="Yamamoto M."/>
            <person name="Yamamoto S."/>
            <person name="Yamane H."/>
            <person name="Yoshiki S."/>
            <person name="Yoshihara R."/>
            <person name="Yukawa K."/>
            <person name="Zhong H."/>
            <person name="Yano M."/>
            <person name="Yuan Q."/>
            <person name="Ouyang S."/>
            <person name="Liu J."/>
            <person name="Jones K.M."/>
            <person name="Gansberger K."/>
            <person name="Moffat K."/>
            <person name="Hill J."/>
            <person name="Bera J."/>
            <person name="Fadrosh D."/>
            <person name="Jin S."/>
            <person name="Johri S."/>
            <person name="Kim M."/>
            <person name="Overton L."/>
            <person name="Reardon M."/>
            <person name="Tsitrin T."/>
            <person name="Vuong H."/>
            <person name="Weaver B."/>
            <person name="Ciecko A."/>
            <person name="Tallon L."/>
            <person name="Jackson J."/>
            <person name="Pai G."/>
            <person name="Aken S.V."/>
            <person name="Utterback T."/>
            <person name="Reidmuller S."/>
            <person name="Feldblyum T."/>
            <person name="Hsiao J."/>
            <person name="Zismann V."/>
            <person name="Iobst S."/>
            <person name="de Vazeille A.R."/>
            <person name="Buell C.R."/>
            <person name="Ying K."/>
            <person name="Li Y."/>
            <person name="Lu T."/>
            <person name="Huang Y."/>
            <person name="Zhao Q."/>
            <person name="Feng Q."/>
            <person name="Zhang L."/>
            <person name="Zhu J."/>
            <person name="Weng Q."/>
            <person name="Mu J."/>
            <person name="Lu Y."/>
            <person name="Fan D."/>
            <person name="Liu Y."/>
            <person name="Guan J."/>
            <person name="Zhang Y."/>
            <person name="Yu S."/>
            <person name="Liu X."/>
            <person name="Zhang Y."/>
            <person name="Hong G."/>
            <person name="Han B."/>
            <person name="Choisne N."/>
            <person name="Demange N."/>
            <person name="Orjeda G."/>
            <person name="Samain S."/>
            <person name="Cattolico L."/>
            <person name="Pelletier E."/>
            <person name="Couloux A."/>
            <person name="Segurens B."/>
            <person name="Wincker P."/>
            <person name="D'Hont A."/>
            <person name="Scarpelli C."/>
            <person name="Weissenbach J."/>
            <person name="Salanoubat M."/>
            <person name="Quetier F."/>
            <person name="Yu Y."/>
            <person name="Kim H.R."/>
            <person name="Rambo T."/>
            <person name="Currie J."/>
            <person name="Collura K."/>
            <person name="Luo M."/>
            <person name="Yang T."/>
            <person name="Ammiraju J.S.S."/>
            <person name="Engler F."/>
            <person name="Soderlund C."/>
            <person name="Wing R.A."/>
            <person name="Palmer L.E."/>
            <person name="de la Bastide M."/>
            <person name="Spiegel L."/>
            <person name="Nascimento L."/>
            <person name="Zutavern T."/>
            <person name="O'Shaughnessy A."/>
            <person name="Dike S."/>
            <person name="Dedhia N."/>
            <person name="Preston R."/>
            <person name="Balija V."/>
            <person name="McCombie W.R."/>
            <person name="Chow T."/>
            <person name="Chen H."/>
            <person name="Chung M."/>
            <person name="Chen C."/>
            <person name="Shaw J."/>
            <person name="Wu H."/>
            <person name="Hsiao K."/>
            <person name="Chao Y."/>
            <person name="Chu M."/>
            <person name="Cheng C."/>
            <person name="Hour A."/>
            <person name="Lee P."/>
            <person name="Lin S."/>
            <person name="Lin Y."/>
            <person name="Liou J."/>
            <person name="Liu S."/>
            <person name="Hsing Y."/>
            <person name="Raghuvanshi S."/>
            <person name="Mohanty A."/>
            <person name="Bharti A.K."/>
            <person name="Gaur A."/>
            <person name="Gupta V."/>
            <person name="Kumar D."/>
            <person name="Ravi V."/>
            <person name="Vij S."/>
            <person name="Kapur A."/>
            <person name="Khurana P."/>
            <person name="Khurana P."/>
            <person name="Khurana J.P."/>
            <person name="Tyagi A.K."/>
            <person name="Gaikwad K."/>
            <person name="Singh A."/>
            <person name="Dalal V."/>
            <person name="Srivastava S."/>
            <person name="Dixit A."/>
            <person name="Pal A.K."/>
            <person name="Ghazi I.A."/>
            <person name="Yadav M."/>
            <person name="Pandit A."/>
            <person name="Bhargava A."/>
            <person name="Sureshbabu K."/>
            <person name="Batra K."/>
            <person name="Sharma T.R."/>
            <person name="Mohapatra T."/>
            <person name="Singh N.K."/>
            <person name="Messing J."/>
            <person name="Nelson A.B."/>
            <person name="Fuks G."/>
            <person name="Kavchok S."/>
            <person name="Keizer G."/>
            <person name="Linton E."/>
            <person name="Llaca V."/>
            <person name="Song R."/>
            <person name="Tanyolac B."/>
            <person name="Young S."/>
            <person name="Ho-Il K."/>
            <person name="Hahn J.H."/>
            <person name="Sangsakoo G."/>
            <person name="Vanavichit A."/>
            <person name="de Mattos Luiz.A.T."/>
            <person name="Zimmer P.D."/>
            <person name="Malone G."/>
            <person name="Dellagostin O."/>
            <person name="de Oliveira A.C."/>
            <person name="Bevan M."/>
            <person name="Bancroft I."/>
            <person name="Minx P."/>
            <person name="Cordum H."/>
            <person name="Wilson R."/>
            <person name="Cheng Z."/>
            <person name="Jin W."/>
            <person name="Jiang J."/>
            <person name="Leong S.A."/>
            <person name="Iwama H."/>
            <person name="Gojobori T."/>
            <person name="Itoh T."/>
            <person name="Niimura Y."/>
            <person name="Fujii Y."/>
            <person name="Habara T."/>
            <person name="Sakai H."/>
            <person name="Sato Y."/>
            <person name="Wilson G."/>
            <person name="Kumar K."/>
            <person name="McCouch S."/>
            <person name="Juretic N."/>
            <person name="Hoen D."/>
            <person name="Wright S."/>
            <person name="Bruskiewich R."/>
            <person name="Bureau T."/>
            <person name="Miyao A."/>
            <person name="Hirochika H."/>
            <person name="Nishikawa T."/>
            <person name="Kadowaki K."/>
            <person name="Sugiura M."/>
            <person name="Burr B."/>
            <person name="Sasaki T."/>
        </authorList>
    </citation>
    <scope>NUCLEOTIDE SEQUENCE [LARGE SCALE GENOMIC DNA]</scope>
    <source>
        <strain evidence="3">cv. Nipponbare</strain>
    </source>
</reference>
<dbReference type="Proteomes" id="UP000000763">
    <property type="component" value="Chromosome 2"/>
</dbReference>
<proteinExistence type="predicted"/>
<dbReference type="AlphaFoldDB" id="Q6K5R4"/>
<dbReference type="EMBL" id="AP005316">
    <property type="protein sequence ID" value="BAD22061.1"/>
    <property type="molecule type" value="Genomic_DNA"/>
</dbReference>
<name>Q6K5R4_ORYSJ</name>